<evidence type="ECO:0000313" key="2">
    <source>
        <dbReference type="EMBL" id="AEF20110.1"/>
    </source>
</evidence>
<gene>
    <name evidence="2" type="ordered locus">Psefu_0123</name>
</gene>
<dbReference type="InterPro" id="IPR012433">
    <property type="entry name" value="Imm11"/>
</dbReference>
<dbReference type="KEGG" id="pfv:Psefu_0123"/>
<proteinExistence type="predicted"/>
<feature type="domain" description="Immunity MXAN-0049 protein" evidence="1">
    <location>
        <begin position="102"/>
        <end position="204"/>
    </location>
</feature>
<evidence type="ECO:0000259" key="1">
    <source>
        <dbReference type="Pfam" id="PF07791"/>
    </source>
</evidence>
<dbReference type="STRING" id="743720.Psefu_0123"/>
<reference evidence="2 3" key="1">
    <citation type="submission" date="2011-04" db="EMBL/GenBank/DDBJ databases">
        <title>Complete sequence of Pseudomonas fulva 12-X.</title>
        <authorList>
            <consortium name="US DOE Joint Genome Institute"/>
            <person name="Lucas S."/>
            <person name="Han J."/>
            <person name="Lapidus A."/>
            <person name="Cheng J.-F."/>
            <person name="Goodwin L."/>
            <person name="Pitluck S."/>
            <person name="Peters L."/>
            <person name="Mikhailova N."/>
            <person name="Pagani I."/>
            <person name="Davenport K."/>
            <person name="Han C."/>
            <person name="Tapia R."/>
            <person name="Land M."/>
            <person name="Hauser L."/>
            <person name="Kyrpides N."/>
            <person name="Ivanova N."/>
            <person name="Pagani I."/>
            <person name="Lcollab F.I."/>
            <person name="Woyke T."/>
        </authorList>
    </citation>
    <scope>NUCLEOTIDE SEQUENCE [LARGE SCALE GENOMIC DNA]</scope>
    <source>
        <strain evidence="3">12-X</strain>
    </source>
</reference>
<protein>
    <recommendedName>
        <fullName evidence="1">Immunity MXAN-0049 protein domain-containing protein</fullName>
    </recommendedName>
</protein>
<dbReference type="Pfam" id="PF07791">
    <property type="entry name" value="Imm11"/>
    <property type="match status" value="1"/>
</dbReference>
<evidence type="ECO:0000313" key="3">
    <source>
        <dbReference type="Proteomes" id="UP000000686"/>
    </source>
</evidence>
<dbReference type="AlphaFoldDB" id="F6ADG9"/>
<sequence length="212" mass="23919">MWGVRLINGLRGNSVKYYLLRQDVAVPGKWVLGDVRHVDNWHFTNPPVNFMEPGRYVLDIRFDGKEADYSLAGYASTPVLSAKACGALAGLPEIDEPYRSVVFEPVQIEGKQVSQDYFLMIVETQIDCVDEERSDFNKYDFDDPVRPDLAGHYRSFFNLVVDPAKLGSHHVFRLKEYLGALIVSDEIKLRFERAGVVGAIFESVSGDRITVA</sequence>
<dbReference type="EMBL" id="CP002727">
    <property type="protein sequence ID" value="AEF20110.1"/>
    <property type="molecule type" value="Genomic_DNA"/>
</dbReference>
<organism evidence="2 3">
    <name type="scientific">Pseudomonas fulva (strain 12-X)</name>
    <dbReference type="NCBI Taxonomy" id="743720"/>
    <lineage>
        <taxon>Bacteria</taxon>
        <taxon>Pseudomonadati</taxon>
        <taxon>Pseudomonadota</taxon>
        <taxon>Gammaproteobacteria</taxon>
        <taxon>Pseudomonadales</taxon>
        <taxon>Pseudomonadaceae</taxon>
        <taxon>Pseudomonas</taxon>
    </lineage>
</organism>
<dbReference type="eggNOG" id="ENOG5032AKZ">
    <property type="taxonomic scope" value="Bacteria"/>
</dbReference>
<accession>F6ADG9</accession>
<keyword evidence="3" id="KW-1185">Reference proteome</keyword>
<dbReference type="Proteomes" id="UP000000686">
    <property type="component" value="Chromosome"/>
</dbReference>
<name>F6ADG9_PSEF1</name>
<dbReference type="HOGENOM" id="CLU_1329590_0_0_6"/>